<dbReference type="InterPro" id="IPR008928">
    <property type="entry name" value="6-hairpin_glycosidase_sf"/>
</dbReference>
<dbReference type="EMBL" id="MVBO01000001">
    <property type="protein sequence ID" value="OZJ07025.1"/>
    <property type="molecule type" value="Genomic_DNA"/>
</dbReference>
<evidence type="ECO:0000256" key="2">
    <source>
        <dbReference type="ARBA" id="ARBA00007072"/>
    </source>
</evidence>
<dbReference type="PANTHER" id="PTHR22298">
    <property type="entry name" value="ENDO-1,4-BETA-GLUCANASE"/>
    <property type="match status" value="1"/>
</dbReference>
<dbReference type="Proteomes" id="UP000242875">
    <property type="component" value="Unassembled WGS sequence"/>
</dbReference>
<keyword evidence="12" id="KW-1185">Reference proteome</keyword>
<evidence type="ECO:0000256" key="8">
    <source>
        <dbReference type="ARBA" id="ARBA00023326"/>
    </source>
</evidence>
<reference evidence="11 12" key="1">
    <citation type="journal article" date="2017" name="Mycologia">
        <title>Bifiguratus adelaidae, gen. et sp. nov., a new member of Mucoromycotina in endophytic and soil-dwelling habitats.</title>
        <authorList>
            <person name="Torres-Cruz T.J."/>
            <person name="Billingsley Tobias T.L."/>
            <person name="Almatruk M."/>
            <person name="Hesse C."/>
            <person name="Kuske C.R."/>
            <person name="Desiro A."/>
            <person name="Benucci G.M."/>
            <person name="Bonito G."/>
            <person name="Stajich J.E."/>
            <person name="Dunlap C."/>
            <person name="Arnold A.E."/>
            <person name="Porras-Alfaro A."/>
        </authorList>
    </citation>
    <scope>NUCLEOTIDE SEQUENCE [LARGE SCALE GENOMIC DNA]</scope>
    <source>
        <strain evidence="11 12">AZ0501</strain>
    </source>
</reference>
<feature type="chain" id="PRO_5013102668" description="cellulase" evidence="9">
    <location>
        <begin position="24"/>
        <end position="650"/>
    </location>
</feature>
<evidence type="ECO:0000256" key="1">
    <source>
        <dbReference type="ARBA" id="ARBA00000966"/>
    </source>
</evidence>
<dbReference type="SUPFAM" id="SSF48208">
    <property type="entry name" value="Six-hairpin glycosidases"/>
    <property type="match status" value="1"/>
</dbReference>
<feature type="domain" description="Glycoside hydrolase family 9" evidence="10">
    <location>
        <begin position="88"/>
        <end position="543"/>
    </location>
</feature>
<dbReference type="InterPro" id="IPR012341">
    <property type="entry name" value="6hp_glycosidase-like_sf"/>
</dbReference>
<keyword evidence="5" id="KW-0136">Cellulose degradation</keyword>
<feature type="signal peptide" evidence="9">
    <location>
        <begin position="1"/>
        <end position="23"/>
    </location>
</feature>
<evidence type="ECO:0000313" key="12">
    <source>
        <dbReference type="Proteomes" id="UP000242875"/>
    </source>
</evidence>
<dbReference type="OrthoDB" id="10257085at2759"/>
<evidence type="ECO:0000256" key="3">
    <source>
        <dbReference type="ARBA" id="ARBA00012601"/>
    </source>
</evidence>
<proteinExistence type="inferred from homology"/>
<evidence type="ECO:0000256" key="5">
    <source>
        <dbReference type="ARBA" id="ARBA00023001"/>
    </source>
</evidence>
<dbReference type="GO" id="GO:0008810">
    <property type="term" value="F:cellulase activity"/>
    <property type="evidence" value="ECO:0007669"/>
    <property type="project" value="UniProtKB-EC"/>
</dbReference>
<accession>A0A261Y8S3</accession>
<dbReference type="GO" id="GO:0030245">
    <property type="term" value="P:cellulose catabolic process"/>
    <property type="evidence" value="ECO:0007669"/>
    <property type="project" value="UniProtKB-KW"/>
</dbReference>
<protein>
    <recommendedName>
        <fullName evidence="3">cellulase</fullName>
        <ecNumber evidence="3">3.2.1.4</ecNumber>
    </recommendedName>
</protein>
<dbReference type="Gene3D" id="1.50.10.10">
    <property type="match status" value="1"/>
</dbReference>
<dbReference type="AlphaFoldDB" id="A0A261Y8S3"/>
<keyword evidence="6" id="KW-0119">Carbohydrate metabolism</keyword>
<gene>
    <name evidence="11" type="ORF">BZG36_00224</name>
</gene>
<evidence type="ECO:0000256" key="7">
    <source>
        <dbReference type="ARBA" id="ARBA00023295"/>
    </source>
</evidence>
<keyword evidence="9" id="KW-0732">Signal</keyword>
<dbReference type="Pfam" id="PF00759">
    <property type="entry name" value="Glyco_hydro_9"/>
    <property type="match status" value="1"/>
</dbReference>
<organism evidence="11 12">
    <name type="scientific">Bifiguratus adelaidae</name>
    <dbReference type="NCBI Taxonomy" id="1938954"/>
    <lineage>
        <taxon>Eukaryota</taxon>
        <taxon>Fungi</taxon>
        <taxon>Fungi incertae sedis</taxon>
        <taxon>Mucoromycota</taxon>
        <taxon>Mucoromycotina</taxon>
        <taxon>Endogonomycetes</taxon>
        <taxon>Endogonales</taxon>
        <taxon>Endogonales incertae sedis</taxon>
        <taxon>Bifiguratus</taxon>
    </lineage>
</organism>
<evidence type="ECO:0000256" key="9">
    <source>
        <dbReference type="SAM" id="SignalP"/>
    </source>
</evidence>
<dbReference type="InterPro" id="IPR001701">
    <property type="entry name" value="Glyco_hydro_9"/>
</dbReference>
<evidence type="ECO:0000256" key="6">
    <source>
        <dbReference type="ARBA" id="ARBA00023277"/>
    </source>
</evidence>
<dbReference type="EC" id="3.2.1.4" evidence="3"/>
<keyword evidence="7" id="KW-0326">Glycosidase</keyword>
<evidence type="ECO:0000313" key="11">
    <source>
        <dbReference type="EMBL" id="OZJ07025.1"/>
    </source>
</evidence>
<evidence type="ECO:0000256" key="4">
    <source>
        <dbReference type="ARBA" id="ARBA00022801"/>
    </source>
</evidence>
<evidence type="ECO:0000259" key="10">
    <source>
        <dbReference type="Pfam" id="PF00759"/>
    </source>
</evidence>
<comment type="catalytic activity">
    <reaction evidence="1">
        <text>Endohydrolysis of (1-&gt;4)-beta-D-glucosidic linkages in cellulose, lichenin and cereal beta-D-glucans.</text>
        <dbReference type="EC" id="3.2.1.4"/>
    </reaction>
</comment>
<keyword evidence="4" id="KW-0378">Hydrolase</keyword>
<keyword evidence="8" id="KW-0624">Polysaccharide degradation</keyword>
<comment type="similarity">
    <text evidence="2">Belongs to the glycosyl hydrolase 9 (cellulase E) family.</text>
</comment>
<comment type="caution">
    <text evidence="11">The sequence shown here is derived from an EMBL/GenBank/DDBJ whole genome shotgun (WGS) entry which is preliminary data.</text>
</comment>
<name>A0A261Y8S3_9FUNG</name>
<sequence length="650" mass="72014">MPRPWSLTALVYWIVVLTSPAHALPERRFKPHYRGMPTLNKRSQALTGNEAPPLNSPRPGDPIITPTGAPAPTVSPWYVAPTTPMFNYNEAVHKALLWYEAQRSGPISTQRLAWRADSCKVCKGSFGEDLSSAWYEAANTMKWGLPLSWTIMQLAFNIYHYESVLDQSNELNQALQTVKWGTDYLINGHINDTTFIGQLGISGIGDNNDIDFSYYLAPETYELWMPQQYWHPALYCTPQTQCGDIVAASATALSIGSIIFRKYNSTYADQCLQHAESLYNFAKAYPGSYNIPANANNTNSSWYAAAGWYPSSSVSDDIALAGVFLYLNTNQSSYLQDAIKYYNASDGQAAWSEESWDSQGGHLHVMLYQITNDSTYLKNFQTFAGQYLPGTGQAFKQTPLGLSFPGYWGTIALVMNACMDMMVMARHLGYQNSYSTEMANFCTQQINYVMGEKGYAYMVGVNKQYPLRLNHISSYNPFDESPLYNTSLQNVENDFLQGLTNNRRIAYGAIPSGPDPNDHYQDDHALYQYSESTQDSSAGIIGLAAGLMDWYGTQHFPPYSDCNLDLGFSHPNATQQPQWPSDDCYHTCNTQNCNKAITIFGTQQHAITGTTLSTASATGASISASGAGTLDLSVASMISTLIISIWSSMA</sequence>